<feature type="compositionally biased region" description="Basic and acidic residues" evidence="1">
    <location>
        <begin position="293"/>
        <end position="302"/>
    </location>
</feature>
<dbReference type="InterPro" id="IPR043472">
    <property type="entry name" value="Macro_dom-like"/>
</dbReference>
<dbReference type="Pfam" id="PF01661">
    <property type="entry name" value="Macro"/>
    <property type="match status" value="1"/>
</dbReference>
<proteinExistence type="predicted"/>
<evidence type="ECO:0000313" key="4">
    <source>
        <dbReference type="Proteomes" id="UP001194746"/>
    </source>
</evidence>
<feature type="compositionally biased region" description="Polar residues" evidence="1">
    <location>
        <begin position="331"/>
        <end position="346"/>
    </location>
</feature>
<dbReference type="AlphaFoldDB" id="A0AAD4CUX2"/>
<dbReference type="SUPFAM" id="SSF52949">
    <property type="entry name" value="Macro domain-like"/>
    <property type="match status" value="1"/>
</dbReference>
<sequence>MASAYISGPEIPTLSQLYKVKRRASTSSTRIPPSNVINDMVALVRHDITKIRDVDCIVNAANSSLLGGMGVDGAIHRAAGPMLVNECRFLNGCATGDAKVTNAYNLPCRWIIHTVGPVYRLEYNKDASLPEYLLRSCYRRCLEHAAVNKARSIAFPAISTGVYGYPKRLAVKVALDEVRLFLERPHRVDGSSIGNLEKIIFCNFDLEDHIAYEDAISYFFPPAEEEDDAKTINLDTAPQWLGKSLESQVLTEDVVGVSPSLHPDSDDQPAPKIQKVSPSDVSQKAELPVQSILEKDDHKTEKSDDDDWEEVDESDGARTETLDDEPVEIDSPSSATDVRSMQSSGIINAAGSELTENGIKN</sequence>
<dbReference type="EMBL" id="VCAU01000009">
    <property type="protein sequence ID" value="KAF9893179.1"/>
    <property type="molecule type" value="Genomic_DNA"/>
</dbReference>
<dbReference type="SMART" id="SM00506">
    <property type="entry name" value="A1pp"/>
    <property type="match status" value="1"/>
</dbReference>
<evidence type="ECO:0000259" key="2">
    <source>
        <dbReference type="PROSITE" id="PS51154"/>
    </source>
</evidence>
<dbReference type="InterPro" id="IPR002589">
    <property type="entry name" value="Macro_dom"/>
</dbReference>
<feature type="region of interest" description="Disordered" evidence="1">
    <location>
        <begin position="257"/>
        <end position="361"/>
    </location>
</feature>
<name>A0AAD4CUX2_ASPNN</name>
<protein>
    <submittedName>
        <fullName evidence="3">O-acetyl-ADP-ribose deacetylase macrod1</fullName>
    </submittedName>
</protein>
<dbReference type="Gene3D" id="3.40.220.10">
    <property type="entry name" value="Leucine Aminopeptidase, subunit E, domain 1"/>
    <property type="match status" value="1"/>
</dbReference>
<feature type="domain" description="Macro" evidence="2">
    <location>
        <begin position="28"/>
        <end position="220"/>
    </location>
</feature>
<reference evidence="3" key="1">
    <citation type="journal article" date="2019" name="Beilstein J. Org. Chem.">
        <title>Nanangenines: drimane sesquiterpenoids as the dominant metabolite cohort of a novel Australian fungus, Aspergillus nanangensis.</title>
        <authorList>
            <person name="Lacey H.J."/>
            <person name="Gilchrist C.L.M."/>
            <person name="Crombie A."/>
            <person name="Kalaitzis J.A."/>
            <person name="Vuong D."/>
            <person name="Rutledge P.J."/>
            <person name="Turner P."/>
            <person name="Pitt J.I."/>
            <person name="Lacey E."/>
            <person name="Chooi Y.H."/>
            <person name="Piggott A.M."/>
        </authorList>
    </citation>
    <scope>NUCLEOTIDE SEQUENCE</scope>
    <source>
        <strain evidence="3">MST-FP2251</strain>
    </source>
</reference>
<accession>A0AAD4CUX2</accession>
<reference evidence="3" key="2">
    <citation type="submission" date="2020-02" db="EMBL/GenBank/DDBJ databases">
        <authorList>
            <person name="Gilchrist C.L.M."/>
            <person name="Chooi Y.-H."/>
        </authorList>
    </citation>
    <scope>NUCLEOTIDE SEQUENCE</scope>
    <source>
        <strain evidence="3">MST-FP2251</strain>
    </source>
</reference>
<evidence type="ECO:0000313" key="3">
    <source>
        <dbReference type="EMBL" id="KAF9893179.1"/>
    </source>
</evidence>
<dbReference type="CDD" id="cd02908">
    <property type="entry name" value="Macro_OAADPr_deacetylase"/>
    <property type="match status" value="1"/>
</dbReference>
<evidence type="ECO:0000256" key="1">
    <source>
        <dbReference type="SAM" id="MobiDB-lite"/>
    </source>
</evidence>
<dbReference type="PROSITE" id="PS51154">
    <property type="entry name" value="MACRO"/>
    <property type="match status" value="1"/>
</dbReference>
<dbReference type="PANTHER" id="PTHR11106:SF27">
    <property type="entry name" value="MACRO DOMAIN-CONTAINING PROTEIN"/>
    <property type="match status" value="1"/>
</dbReference>
<dbReference type="Proteomes" id="UP001194746">
    <property type="component" value="Unassembled WGS sequence"/>
</dbReference>
<organism evidence="3 4">
    <name type="scientific">Aspergillus nanangensis</name>
    <dbReference type="NCBI Taxonomy" id="2582783"/>
    <lineage>
        <taxon>Eukaryota</taxon>
        <taxon>Fungi</taxon>
        <taxon>Dikarya</taxon>
        <taxon>Ascomycota</taxon>
        <taxon>Pezizomycotina</taxon>
        <taxon>Eurotiomycetes</taxon>
        <taxon>Eurotiomycetidae</taxon>
        <taxon>Eurotiales</taxon>
        <taxon>Aspergillaceae</taxon>
        <taxon>Aspergillus</taxon>
        <taxon>Aspergillus subgen. Circumdati</taxon>
    </lineage>
</organism>
<feature type="compositionally biased region" description="Acidic residues" evidence="1">
    <location>
        <begin position="303"/>
        <end position="314"/>
    </location>
</feature>
<comment type="caution">
    <text evidence="3">The sequence shown here is derived from an EMBL/GenBank/DDBJ whole genome shotgun (WGS) entry which is preliminary data.</text>
</comment>
<dbReference type="PANTHER" id="PTHR11106">
    <property type="entry name" value="GANGLIOSIDE INDUCED DIFFERENTIATION ASSOCIATED PROTEIN 2-RELATED"/>
    <property type="match status" value="1"/>
</dbReference>
<keyword evidence="4" id="KW-1185">Reference proteome</keyword>
<gene>
    <name evidence="3" type="primary">MACROD1</name>
    <name evidence="3" type="ORF">FE257_012594</name>
</gene>